<name>A0AAD7B9U7_9AGAR</name>
<organism evidence="8 9">
    <name type="scientific">Roridomyces roridus</name>
    <dbReference type="NCBI Taxonomy" id="1738132"/>
    <lineage>
        <taxon>Eukaryota</taxon>
        <taxon>Fungi</taxon>
        <taxon>Dikarya</taxon>
        <taxon>Basidiomycota</taxon>
        <taxon>Agaricomycotina</taxon>
        <taxon>Agaricomycetes</taxon>
        <taxon>Agaricomycetidae</taxon>
        <taxon>Agaricales</taxon>
        <taxon>Marasmiineae</taxon>
        <taxon>Mycenaceae</taxon>
        <taxon>Roridomyces</taxon>
    </lineage>
</organism>
<dbReference type="InterPro" id="IPR001138">
    <property type="entry name" value="Zn2Cys6_DnaBD"/>
</dbReference>
<keyword evidence="5" id="KW-0539">Nucleus</keyword>
<protein>
    <recommendedName>
        <fullName evidence="7">Zn(2)-C6 fungal-type domain-containing protein</fullName>
    </recommendedName>
</protein>
<dbReference type="CDD" id="cd00067">
    <property type="entry name" value="GAL4"/>
    <property type="match status" value="1"/>
</dbReference>
<evidence type="ECO:0000256" key="5">
    <source>
        <dbReference type="ARBA" id="ARBA00023242"/>
    </source>
</evidence>
<evidence type="ECO:0000313" key="9">
    <source>
        <dbReference type="Proteomes" id="UP001221142"/>
    </source>
</evidence>
<dbReference type="SUPFAM" id="SSF57701">
    <property type="entry name" value="Zn2/Cys6 DNA-binding domain"/>
    <property type="match status" value="1"/>
</dbReference>
<evidence type="ECO:0000256" key="4">
    <source>
        <dbReference type="ARBA" id="ARBA00023163"/>
    </source>
</evidence>
<evidence type="ECO:0000313" key="8">
    <source>
        <dbReference type="EMBL" id="KAJ7614484.1"/>
    </source>
</evidence>
<dbReference type="InterPro" id="IPR050815">
    <property type="entry name" value="TF_fung"/>
</dbReference>
<evidence type="ECO:0000256" key="1">
    <source>
        <dbReference type="ARBA" id="ARBA00004123"/>
    </source>
</evidence>
<keyword evidence="2" id="KW-0479">Metal-binding</keyword>
<dbReference type="PANTHER" id="PTHR47338:SF5">
    <property type="entry name" value="ZN(II)2CYS6 TRANSCRIPTION FACTOR (EUROFUNG)"/>
    <property type="match status" value="1"/>
</dbReference>
<gene>
    <name evidence="8" type="ORF">FB45DRAFT_937052</name>
</gene>
<evidence type="ECO:0000256" key="2">
    <source>
        <dbReference type="ARBA" id="ARBA00022723"/>
    </source>
</evidence>
<dbReference type="SMART" id="SM00066">
    <property type="entry name" value="GAL4"/>
    <property type="match status" value="1"/>
</dbReference>
<sequence length="633" mass="71292">MEDTEGSGRRRASIACQPCRMRKIRCDSTRPECSNCQRREEQCEYDPAPKRRGPDKRLGTRQRSSKPRGRSGGSEDDGPRMKLELLNPLLLPAAPQRHSPLRISTNEAVLLGPSLQYQPTPTHFVPRPYDFEQDAHPKFPPPPPTVHAAQQGWWDAFLQSYPLPQIAADLNFLFSEMASLSFVNARLLLDTLWNPTKYLTIQPAFILASMALAVLIRSSEAERGTSGRDCAAFLRDSAQNALDRAWREGVWLDVSLVEAALILVVYESSAHPDYHPSRLLQAFRVLDHALSTLGLMSFDAGQPNVCRYVSGTTPLADAPAPASPCRCIPPGLPHALPWDNPSWSAHEIRDEECRRVCWSALSLVTSFRVECWAFSRLDECDKLRMCDPASYLLMFPNELYERRRLDADGADLRNSVPALYGRGMLLTNFTANVIARGGESEEERETMIQALQEAWQETQAIQDALDAHECNLHTATAQLVGENVVNTQMMITKGLRSLQGLPATDPLFNRQQPKEWKYYPTDIIKRVTMSISYFSDPRAQQLIHRPFSVTWFHSQLAICLFLWENDRTLADVLQVAKSLVIPLDVMNALWPCQFIQTEYGTLRKRLEANCKSAGQDPPPTKSDMLPLQPVVLA</sequence>
<feature type="domain" description="Zn(2)-C6 fungal-type" evidence="7">
    <location>
        <begin position="15"/>
        <end position="45"/>
    </location>
</feature>
<dbReference type="GO" id="GO:0000981">
    <property type="term" value="F:DNA-binding transcription factor activity, RNA polymerase II-specific"/>
    <property type="evidence" value="ECO:0007669"/>
    <property type="project" value="InterPro"/>
</dbReference>
<keyword evidence="9" id="KW-1185">Reference proteome</keyword>
<comment type="subcellular location">
    <subcellularLocation>
        <location evidence="1">Nucleus</location>
    </subcellularLocation>
</comment>
<dbReference type="Proteomes" id="UP001221142">
    <property type="component" value="Unassembled WGS sequence"/>
</dbReference>
<dbReference type="PROSITE" id="PS00463">
    <property type="entry name" value="ZN2_CY6_FUNGAL_1"/>
    <property type="match status" value="1"/>
</dbReference>
<dbReference type="AlphaFoldDB" id="A0AAD7B9U7"/>
<evidence type="ECO:0000259" key="7">
    <source>
        <dbReference type="PROSITE" id="PS50048"/>
    </source>
</evidence>
<comment type="caution">
    <text evidence="8">The sequence shown here is derived from an EMBL/GenBank/DDBJ whole genome shotgun (WGS) entry which is preliminary data.</text>
</comment>
<dbReference type="GO" id="GO:0005634">
    <property type="term" value="C:nucleus"/>
    <property type="evidence" value="ECO:0007669"/>
    <property type="project" value="UniProtKB-SubCell"/>
</dbReference>
<dbReference type="GO" id="GO:0008270">
    <property type="term" value="F:zinc ion binding"/>
    <property type="evidence" value="ECO:0007669"/>
    <property type="project" value="InterPro"/>
</dbReference>
<proteinExistence type="predicted"/>
<dbReference type="PROSITE" id="PS50048">
    <property type="entry name" value="ZN2_CY6_FUNGAL_2"/>
    <property type="match status" value="1"/>
</dbReference>
<keyword evidence="4" id="KW-0804">Transcription</keyword>
<dbReference type="PANTHER" id="PTHR47338">
    <property type="entry name" value="ZN(II)2CYS6 TRANSCRIPTION FACTOR (EUROFUNG)-RELATED"/>
    <property type="match status" value="1"/>
</dbReference>
<accession>A0AAD7B9U7</accession>
<dbReference type="InterPro" id="IPR036864">
    <property type="entry name" value="Zn2-C6_fun-type_DNA-bd_sf"/>
</dbReference>
<dbReference type="EMBL" id="JARKIF010000026">
    <property type="protein sequence ID" value="KAJ7614484.1"/>
    <property type="molecule type" value="Genomic_DNA"/>
</dbReference>
<feature type="compositionally biased region" description="Basic residues" evidence="6">
    <location>
        <begin position="50"/>
        <end position="69"/>
    </location>
</feature>
<evidence type="ECO:0000256" key="3">
    <source>
        <dbReference type="ARBA" id="ARBA00023015"/>
    </source>
</evidence>
<keyword evidence="3" id="KW-0805">Transcription regulation</keyword>
<reference evidence="8" key="1">
    <citation type="submission" date="2023-03" db="EMBL/GenBank/DDBJ databases">
        <title>Massive genome expansion in bonnet fungi (Mycena s.s.) driven by repeated elements and novel gene families across ecological guilds.</title>
        <authorList>
            <consortium name="Lawrence Berkeley National Laboratory"/>
            <person name="Harder C.B."/>
            <person name="Miyauchi S."/>
            <person name="Viragh M."/>
            <person name="Kuo A."/>
            <person name="Thoen E."/>
            <person name="Andreopoulos B."/>
            <person name="Lu D."/>
            <person name="Skrede I."/>
            <person name="Drula E."/>
            <person name="Henrissat B."/>
            <person name="Morin E."/>
            <person name="Kohler A."/>
            <person name="Barry K."/>
            <person name="LaButti K."/>
            <person name="Morin E."/>
            <person name="Salamov A."/>
            <person name="Lipzen A."/>
            <person name="Mereny Z."/>
            <person name="Hegedus B."/>
            <person name="Baldrian P."/>
            <person name="Stursova M."/>
            <person name="Weitz H."/>
            <person name="Taylor A."/>
            <person name="Grigoriev I.V."/>
            <person name="Nagy L.G."/>
            <person name="Martin F."/>
            <person name="Kauserud H."/>
        </authorList>
    </citation>
    <scope>NUCLEOTIDE SEQUENCE</scope>
    <source>
        <strain evidence="8">9284</strain>
    </source>
</reference>
<dbReference type="Gene3D" id="4.10.240.10">
    <property type="entry name" value="Zn(2)-C6 fungal-type DNA-binding domain"/>
    <property type="match status" value="1"/>
</dbReference>
<feature type="region of interest" description="Disordered" evidence="6">
    <location>
        <begin position="37"/>
        <end position="80"/>
    </location>
</feature>
<dbReference type="Pfam" id="PF00172">
    <property type="entry name" value="Zn_clus"/>
    <property type="match status" value="1"/>
</dbReference>
<evidence type="ECO:0000256" key="6">
    <source>
        <dbReference type="SAM" id="MobiDB-lite"/>
    </source>
</evidence>